<dbReference type="AlphaFoldDB" id="A0A5B7HJS7"/>
<dbReference type="GO" id="GO:0016020">
    <property type="term" value="C:membrane"/>
    <property type="evidence" value="ECO:0007669"/>
    <property type="project" value="InterPro"/>
</dbReference>
<keyword evidence="1" id="KW-0812">Transmembrane</keyword>
<sequence>METAEFTISQADARVYRLLACRIDEVSRYLFPAAFLVFNLAYWSYYMSHRH</sequence>
<keyword evidence="3" id="KW-1185">Reference proteome</keyword>
<evidence type="ECO:0000256" key="1">
    <source>
        <dbReference type="SAM" id="Phobius"/>
    </source>
</evidence>
<dbReference type="GO" id="GO:0006811">
    <property type="term" value="P:monoatomic ion transport"/>
    <property type="evidence" value="ECO:0007669"/>
    <property type="project" value="InterPro"/>
</dbReference>
<dbReference type="InterPro" id="IPR038050">
    <property type="entry name" value="Neuro_actylchol_rec"/>
</dbReference>
<evidence type="ECO:0000313" key="3">
    <source>
        <dbReference type="Proteomes" id="UP000324222"/>
    </source>
</evidence>
<dbReference type="Proteomes" id="UP000324222">
    <property type="component" value="Unassembled WGS sequence"/>
</dbReference>
<name>A0A5B7HJS7_PORTR</name>
<gene>
    <name evidence="2" type="ORF">E2C01_063251</name>
</gene>
<accession>A0A5B7HJS7</accession>
<dbReference type="Gene3D" id="1.20.58.390">
    <property type="entry name" value="Neurotransmitter-gated ion-channel transmembrane domain"/>
    <property type="match status" value="1"/>
</dbReference>
<organism evidence="2 3">
    <name type="scientific">Portunus trituberculatus</name>
    <name type="common">Swimming crab</name>
    <name type="synonym">Neptunus trituberculatus</name>
    <dbReference type="NCBI Taxonomy" id="210409"/>
    <lineage>
        <taxon>Eukaryota</taxon>
        <taxon>Metazoa</taxon>
        <taxon>Ecdysozoa</taxon>
        <taxon>Arthropoda</taxon>
        <taxon>Crustacea</taxon>
        <taxon>Multicrustacea</taxon>
        <taxon>Malacostraca</taxon>
        <taxon>Eumalacostraca</taxon>
        <taxon>Eucarida</taxon>
        <taxon>Decapoda</taxon>
        <taxon>Pleocyemata</taxon>
        <taxon>Brachyura</taxon>
        <taxon>Eubrachyura</taxon>
        <taxon>Portunoidea</taxon>
        <taxon>Portunidae</taxon>
        <taxon>Portuninae</taxon>
        <taxon>Portunus</taxon>
    </lineage>
</organism>
<dbReference type="InterPro" id="IPR036719">
    <property type="entry name" value="Neuro-gated_channel_TM_sf"/>
</dbReference>
<keyword evidence="1" id="KW-0472">Membrane</keyword>
<dbReference type="OrthoDB" id="6362614at2759"/>
<evidence type="ECO:0000313" key="2">
    <source>
        <dbReference type="EMBL" id="MPC69038.1"/>
    </source>
</evidence>
<reference evidence="2 3" key="1">
    <citation type="submission" date="2019-05" db="EMBL/GenBank/DDBJ databases">
        <title>Another draft genome of Portunus trituberculatus and its Hox gene families provides insights of decapod evolution.</title>
        <authorList>
            <person name="Jeong J.-H."/>
            <person name="Song I."/>
            <person name="Kim S."/>
            <person name="Choi T."/>
            <person name="Kim D."/>
            <person name="Ryu S."/>
            <person name="Kim W."/>
        </authorList>
    </citation>
    <scope>NUCLEOTIDE SEQUENCE [LARGE SCALE GENOMIC DNA]</scope>
    <source>
        <tissue evidence="2">Muscle</tissue>
    </source>
</reference>
<proteinExistence type="predicted"/>
<protein>
    <submittedName>
        <fullName evidence="2">Uncharacterized protein</fullName>
    </submittedName>
</protein>
<comment type="caution">
    <text evidence="2">The sequence shown here is derived from an EMBL/GenBank/DDBJ whole genome shotgun (WGS) entry which is preliminary data.</text>
</comment>
<feature type="transmembrane region" description="Helical" evidence="1">
    <location>
        <begin position="29"/>
        <end position="46"/>
    </location>
</feature>
<keyword evidence="1" id="KW-1133">Transmembrane helix</keyword>
<dbReference type="EMBL" id="VSRR010028778">
    <property type="protein sequence ID" value="MPC69038.1"/>
    <property type="molecule type" value="Genomic_DNA"/>
</dbReference>
<dbReference type="SUPFAM" id="SSF90112">
    <property type="entry name" value="Neurotransmitter-gated ion-channel transmembrane pore"/>
    <property type="match status" value="1"/>
</dbReference>